<proteinExistence type="predicted"/>
<dbReference type="InterPro" id="IPR002822">
    <property type="entry name" value="Ni_insertion"/>
</dbReference>
<dbReference type="AlphaFoldDB" id="A0A0F9DBY7"/>
<accession>A0A0F9DBY7</accession>
<name>A0A0F9DBY7_9ZZZZ</name>
<organism evidence="2">
    <name type="scientific">marine sediment metagenome</name>
    <dbReference type="NCBI Taxonomy" id="412755"/>
    <lineage>
        <taxon>unclassified sequences</taxon>
        <taxon>metagenomes</taxon>
        <taxon>ecological metagenomes</taxon>
    </lineage>
</organism>
<evidence type="ECO:0000256" key="1">
    <source>
        <dbReference type="ARBA" id="ARBA00022596"/>
    </source>
</evidence>
<reference evidence="2" key="1">
    <citation type="journal article" date="2015" name="Nature">
        <title>Complex archaea that bridge the gap between prokaryotes and eukaryotes.</title>
        <authorList>
            <person name="Spang A."/>
            <person name="Saw J.H."/>
            <person name="Jorgensen S.L."/>
            <person name="Zaremba-Niedzwiedzka K."/>
            <person name="Martijn J."/>
            <person name="Lind A.E."/>
            <person name="van Eijk R."/>
            <person name="Schleper C."/>
            <person name="Guy L."/>
            <person name="Ettema T.J."/>
        </authorList>
    </citation>
    <scope>NUCLEOTIDE SEQUENCE</scope>
</reference>
<evidence type="ECO:0000313" key="2">
    <source>
        <dbReference type="EMBL" id="KKL59238.1"/>
    </source>
</evidence>
<dbReference type="EMBL" id="LAZR01029554">
    <property type="protein sequence ID" value="KKL59238.1"/>
    <property type="molecule type" value="Genomic_DNA"/>
</dbReference>
<dbReference type="NCBIfam" id="TIGR00299">
    <property type="entry name" value="nickel pincer cofactor biosynthesis protein LarC"/>
    <property type="match status" value="1"/>
</dbReference>
<sequence length="433" mass="48749">MRIIYFDLNNSGISGDMLLASLLDLVPTTNEIIEKLLELKEYLPGVSQLNIELKRILNSGIQINQLKIVIKESKNHRSAKMLKDSLNKFLNEKGFSKPAKNYANKVLASLVQAEAEIHGKLAENIHLHELSSVDTLIDILGVTSVLDAVNGFDENFKVYCSKIPLGGGQIKTAHGLLSVPAPATLKILEKSNLLTVGGPIESELVTPTGAALLTNLNPKFLEFLPEMIIRKSIFSTGQKEFKNFANILRLFSGEGNLVNLDYSNHPLKNIVEKVSILETDVDDISGEIIGNFINELKREKILDVQVIPGLTKKNRPSHTIRILCHPRYKFEIIERIIHELGTLGVRYHTINRVCILRTFRKQTVEINKKKYEINFKISYVESVNGKEIVNIKPEYEDIKKISIDSGIPVRKVQLIVQSLTKYNDLRYSNDDSQ</sequence>
<dbReference type="Gene3D" id="3.10.20.300">
    <property type="entry name" value="mk0293 like domain"/>
    <property type="match status" value="1"/>
</dbReference>
<dbReference type="Gene3D" id="3.30.70.1380">
    <property type="entry name" value="Transcriptional regulatory protein pf0864 domain like"/>
    <property type="match status" value="1"/>
</dbReference>
<evidence type="ECO:0008006" key="3">
    <source>
        <dbReference type="Google" id="ProtNLM"/>
    </source>
</evidence>
<dbReference type="PANTHER" id="PTHR36566">
    <property type="entry name" value="NICKEL INSERTION PROTEIN-RELATED"/>
    <property type="match status" value="1"/>
</dbReference>
<keyword evidence="1" id="KW-0533">Nickel</keyword>
<protein>
    <recommendedName>
        <fullName evidence="3">Nickel pincer cofactor biosynthesis protein LarC</fullName>
    </recommendedName>
</protein>
<gene>
    <name evidence="2" type="ORF">LCGC14_2217330</name>
</gene>
<dbReference type="Pfam" id="PF01969">
    <property type="entry name" value="Ni_insertion"/>
    <property type="match status" value="1"/>
</dbReference>
<comment type="caution">
    <text evidence="2">The sequence shown here is derived from an EMBL/GenBank/DDBJ whole genome shotgun (WGS) entry which is preliminary data.</text>
</comment>
<dbReference type="PANTHER" id="PTHR36566:SF1">
    <property type="entry name" value="PYRIDINIUM-3,5-BISTHIOCARBOXYLIC ACID MONONUCLEOTIDE NICKEL INSERTION PROTEIN"/>
    <property type="match status" value="1"/>
</dbReference>